<feature type="compositionally biased region" description="Low complexity" evidence="4">
    <location>
        <begin position="632"/>
        <end position="648"/>
    </location>
</feature>
<feature type="compositionally biased region" description="Low complexity" evidence="4">
    <location>
        <begin position="576"/>
        <end position="590"/>
    </location>
</feature>
<reference evidence="6 7" key="1">
    <citation type="submission" date="2024-06" db="EMBL/GenBank/DDBJ databases">
        <authorList>
            <person name="Kraege A."/>
            <person name="Thomma B."/>
        </authorList>
    </citation>
    <scope>NUCLEOTIDE SEQUENCE [LARGE SCALE GENOMIC DNA]</scope>
</reference>
<keyword evidence="1" id="KW-0540">Nuclease</keyword>
<evidence type="ECO:0000256" key="1">
    <source>
        <dbReference type="ARBA" id="ARBA00022722"/>
    </source>
</evidence>
<feature type="compositionally biased region" description="Low complexity" evidence="4">
    <location>
        <begin position="514"/>
        <end position="524"/>
    </location>
</feature>
<dbReference type="InterPro" id="IPR012337">
    <property type="entry name" value="RNaseH-like_sf"/>
</dbReference>
<accession>A0ABP1FP05</accession>
<sequence>MVDDDFEEGEIEGLVNDTLEPKVELRQGDVSQVLSSKKQLKKHKKKEQENGSGKAYFDVYGQQARAGIQIDYGHPIRIPDVQNLVMWTLADGASPQWAFLKNKPLISKVAMVAVPGLSSSLFQAKLELLSSFTALPAPVKLLAKSAMLRSFQTVGQLFSVPHSKKRKKYLESLEAGMDLGDGSKTQRDAALSKKRKRQPFPPKHYVATVDTLKTSDYVIPELSAAGDIICPEGYAATRPGGASADGEQPKLFGVDCEMCITAEGFELTRVSLVNERLEVLLDELVLPHNKITDYNTQFSGITPLMLAPVTTRLEDVRGRIMDLIPAEALLVGHALHNDLNALKLIHRNVIDTAFLYPHPKGPPYRSSLRRLTEKFLKRQIQNGSHDSIDDARAAMELALLKFKHGPAFGTTASQEEDGSDPLCEVLAVNGRRCSLVDRNDVLCRHVTGSANAFPCISDEECTVAAAKEAANVATHFLWTQLRALGSHLEARAWHKRDLTKAELAAKVPITGIHSAPSKAKPAAPARKKAVLGGQKAAALAQKPSKQPSKAAQQDSEAASSPSGKKRKRQEQLASHPLGSLSEGSPSEGSSKAAKHTALRSHPVDTDEGMPSSSGLQSSPCVDQHTAETVSNGPSSPAQQSGQQGLGSPESLDQLAARARLHRHHRLSDPTPAEAACEEDDPISNGEVPAMDVVHDSRKSICSVREDPDSQKLAANGAAQPALALNGVGTDQEVSQAPSQDNDAAKQEALTPEQELAWQREVAKQDAAHLSAILQALDEQLGRIWQAVPTNGLFIVMAGHGDTAEVRRLQEQKWRRQQGLDGLPPWTTAAEETLAQAMHDALQGLCFCAVKQ</sequence>
<keyword evidence="3" id="KW-0269">Exonuclease</keyword>
<feature type="region of interest" description="Disordered" evidence="4">
    <location>
        <begin position="729"/>
        <end position="750"/>
    </location>
</feature>
<name>A0ABP1FP05_9CHLO</name>
<evidence type="ECO:0000313" key="7">
    <source>
        <dbReference type="Proteomes" id="UP001497392"/>
    </source>
</evidence>
<feature type="region of interest" description="Disordered" evidence="4">
    <location>
        <begin position="514"/>
        <end position="687"/>
    </location>
</feature>
<protein>
    <submittedName>
        <fullName evidence="6">G1067 protein</fullName>
    </submittedName>
</protein>
<dbReference type="EMBL" id="CAXHTA020000002">
    <property type="protein sequence ID" value="CAL5219267.1"/>
    <property type="molecule type" value="Genomic_DNA"/>
</dbReference>
<proteinExistence type="predicted"/>
<evidence type="ECO:0000256" key="4">
    <source>
        <dbReference type="SAM" id="MobiDB-lite"/>
    </source>
</evidence>
<dbReference type="PANTHER" id="PTHR12801">
    <property type="entry name" value="RNA EXONUCLEASE REXO1 / RECO3 FAMILY MEMBER-RELATED"/>
    <property type="match status" value="1"/>
</dbReference>
<gene>
    <name evidence="6" type="primary">g1067</name>
    <name evidence="6" type="ORF">VP750_LOCUS926</name>
</gene>
<dbReference type="Gene3D" id="3.30.420.10">
    <property type="entry name" value="Ribonuclease H-like superfamily/Ribonuclease H"/>
    <property type="match status" value="1"/>
</dbReference>
<evidence type="ECO:0000256" key="2">
    <source>
        <dbReference type="ARBA" id="ARBA00022801"/>
    </source>
</evidence>
<dbReference type="Proteomes" id="UP001497392">
    <property type="component" value="Unassembled WGS sequence"/>
</dbReference>
<comment type="caution">
    <text evidence="6">The sequence shown here is derived from an EMBL/GenBank/DDBJ whole genome shotgun (WGS) entry which is preliminary data.</text>
</comment>
<dbReference type="Pfam" id="PF00929">
    <property type="entry name" value="RNase_T"/>
    <property type="match status" value="1"/>
</dbReference>
<feature type="compositionally biased region" description="Polar residues" evidence="4">
    <location>
        <begin position="731"/>
        <end position="741"/>
    </location>
</feature>
<keyword evidence="2" id="KW-0378">Hydrolase</keyword>
<dbReference type="SMART" id="SM00479">
    <property type="entry name" value="EXOIII"/>
    <property type="match status" value="1"/>
</dbReference>
<evidence type="ECO:0000256" key="3">
    <source>
        <dbReference type="ARBA" id="ARBA00022839"/>
    </source>
</evidence>
<dbReference type="InterPro" id="IPR047021">
    <property type="entry name" value="REXO1/3/4-like"/>
</dbReference>
<dbReference type="InterPro" id="IPR036397">
    <property type="entry name" value="RNaseH_sf"/>
</dbReference>
<keyword evidence="7" id="KW-1185">Reference proteome</keyword>
<dbReference type="InterPro" id="IPR013520">
    <property type="entry name" value="Ribonucl_H"/>
</dbReference>
<feature type="compositionally biased region" description="Polar residues" evidence="4">
    <location>
        <begin position="610"/>
        <end position="631"/>
    </location>
</feature>
<feature type="compositionally biased region" description="Polar residues" evidence="4">
    <location>
        <begin position="543"/>
        <end position="562"/>
    </location>
</feature>
<dbReference type="CDD" id="cd06145">
    <property type="entry name" value="REX1_like"/>
    <property type="match status" value="1"/>
</dbReference>
<feature type="domain" description="Exonuclease" evidence="5">
    <location>
        <begin position="250"/>
        <end position="407"/>
    </location>
</feature>
<dbReference type="SUPFAM" id="SSF53098">
    <property type="entry name" value="Ribonuclease H-like"/>
    <property type="match status" value="1"/>
</dbReference>
<dbReference type="InterPro" id="IPR034922">
    <property type="entry name" value="REX1-like_exo"/>
</dbReference>
<organism evidence="6 7">
    <name type="scientific">Coccomyxa viridis</name>
    <dbReference type="NCBI Taxonomy" id="1274662"/>
    <lineage>
        <taxon>Eukaryota</taxon>
        <taxon>Viridiplantae</taxon>
        <taxon>Chlorophyta</taxon>
        <taxon>core chlorophytes</taxon>
        <taxon>Trebouxiophyceae</taxon>
        <taxon>Trebouxiophyceae incertae sedis</taxon>
        <taxon>Coccomyxaceae</taxon>
        <taxon>Coccomyxa</taxon>
    </lineage>
</organism>
<evidence type="ECO:0000313" key="6">
    <source>
        <dbReference type="EMBL" id="CAL5219267.1"/>
    </source>
</evidence>
<dbReference type="PANTHER" id="PTHR12801:SF157">
    <property type="entry name" value="SMALL RNA DEGRADING NUCLEASE 5"/>
    <property type="match status" value="1"/>
</dbReference>
<evidence type="ECO:0000259" key="5">
    <source>
        <dbReference type="SMART" id="SM00479"/>
    </source>
</evidence>